<accession>A0A382QRP3</accession>
<feature type="non-terminal residue" evidence="1">
    <location>
        <position position="27"/>
    </location>
</feature>
<reference evidence="1" key="1">
    <citation type="submission" date="2018-05" db="EMBL/GenBank/DDBJ databases">
        <authorList>
            <person name="Lanie J.A."/>
            <person name="Ng W.-L."/>
            <person name="Kazmierczak K.M."/>
            <person name="Andrzejewski T.M."/>
            <person name="Davidsen T.M."/>
            <person name="Wayne K.J."/>
            <person name="Tettelin H."/>
            <person name="Glass J.I."/>
            <person name="Rusch D."/>
            <person name="Podicherti R."/>
            <person name="Tsui H.-C.T."/>
            <person name="Winkler M.E."/>
        </authorList>
    </citation>
    <scope>NUCLEOTIDE SEQUENCE</scope>
</reference>
<evidence type="ECO:0000313" key="1">
    <source>
        <dbReference type="EMBL" id="SVC88163.1"/>
    </source>
</evidence>
<dbReference type="AlphaFoldDB" id="A0A382QRP3"/>
<sequence>MLHIGAPVTIALSGPFDSHSCTKCNQA</sequence>
<dbReference type="EMBL" id="UINC01116429">
    <property type="protein sequence ID" value="SVC88163.1"/>
    <property type="molecule type" value="Genomic_DNA"/>
</dbReference>
<organism evidence="1">
    <name type="scientific">marine metagenome</name>
    <dbReference type="NCBI Taxonomy" id="408172"/>
    <lineage>
        <taxon>unclassified sequences</taxon>
        <taxon>metagenomes</taxon>
        <taxon>ecological metagenomes</taxon>
    </lineage>
</organism>
<gene>
    <name evidence="1" type="ORF">METZ01_LOCUS341017</name>
</gene>
<proteinExistence type="predicted"/>
<protein>
    <submittedName>
        <fullName evidence="1">Uncharacterized protein</fullName>
    </submittedName>
</protein>
<name>A0A382QRP3_9ZZZZ</name>